<name>A0AA38LZ22_9CUCU</name>
<sequence length="1632" mass="187613">MLKSPLEKAKTVLEKNILLKLGKSINAYEYKYVSIIYANEPNGRVCYATMEETLAHCFLKNTWDREELISSIDKCGNTDIIKLDYQKDNSPNFIFDGRVNNNSLPCKSSLITSYTINWYFSEQHYERKKRFYVYSAIYHTNKSLEFTPQTQWDVEPAAVTDVAKSLDFDDIYSQYVNKYWENNFFDYSKHLRLSYLQSIIYQHNESSLSTKGAFLALQAAVGASDVSVYFVGLQKKLSKLAKIGSSISMHFYLLRPLVKYAYNIMCIMNNTDGHTLLYIIGNSSPIHEFSNITELNLWFVNQTKDENKRRILLSHFMLEDIEATWTHLSLDETMKNIPAINYKEDSRAIVKLRGPYPSGRYTFTNLTEAIKLKSVSDIPAMIVSNRDVTKKRILEWLDVISTILLPLTLIYPALILSDIAFLTQSSVYIGEAVDVVFLAQGLTQVGIAADDVAHYKDVGGKRLVFGLINAVPVAPAVFKRLSAVKSFQATLNNILSSDERALLKLEGEEFQGLPLDYDTSEKTEFNEDTTKISDLYKAVKEDIVNKDMSESFQAPESSVENSDITNLKLGKGTSQLFNSKSSSATRDELQKLVKSTDINFEQPLPNTQKPDVIVDVPYRLDLDSQASSMGKKIINFKDKQFLVENVNNELKTLYTFDLLKGKISNIKNTGKNVYYNEKTELWESLGLKGGAKDDPLPAKIRKLDGEGSSNTLEHSNEPGPSRLAEMENPNTMMETERAGSSSALELSSKAKPNEVENLFNLPKDGKPYQILNFKKELNMVVYDSKVNGYRYADVRTSNKYLSITTENELIEVSTKRPIIIPDESFIEDLTEARENLFVYENIEGTKNEGYITGIVFRENKFTVMYKGEMRTVLYNKMENYWHLEGSTRQLEYTANEVWVELQERNTFPIENNFLTHEKLDWNLQELLSVKKNYEVPIVLNFVLIEGVDKSAVHVLKNFKNAFYYSATTASEKCANLFVYGEETFINQIVAEGEAYSGVQVHYLELKEDMEEFYEDELRPYMEKKHYDLVSLLARLKLSQTHSGLFLANDVKVPANIFDRSVVTDEWGFLFQTPVLDEQTLEYVVPTDVIASRIREDKEKFLETFLSNLNKAKSNEKSVDNFAQIFTQTLKDTSANYREYLKYYSSIKGNGLKITGNSYKRINDYFEKLSGIGFYKYEKPKTFLARDPLVSPFLSKGPTEVDMMIKNNVQIVIVENKEYIVFPTRSNVRELYSFNKNKDSFTNVRSTGKTVYFNEVGGVQVLEEVPKLLTTESTATRKVSVPMDNIYTGKASNLFSNEYCVNINGARKSVIYDLQSGTWKRYSYSKTKIKLGPSITLKNGNWVEDNLLLEAKDELRESSPYFVNDYFLPNVPKIPEISYKLPKKIHFFIQDVESIKDFLYSYDRLPPIKKEIYLHYDFIASMEQDFAEKRNLFGNLVDVTLHNVREDNSLRPFFENGPLCPYYEAARKNGRYDVARDIMKYQIMHNNDGFFVNHEVEPALDCFKKKYIARKNDILLKYPDKIFISPAVVKFRASNTLFATFSNNNFFEKLNENILKNLEKDNGYYGSILKGEQPIGALFPLDDVVGSNVFHKTLIECVPETRDMLNYMNQDFFPVIYNDEFEKSKDFFFPIIS</sequence>
<dbReference type="Gene3D" id="3.90.550.20">
    <property type="match status" value="1"/>
</dbReference>
<dbReference type="Pfam" id="PF20178">
    <property type="entry name" value="ToxA_N"/>
    <property type="match status" value="1"/>
</dbReference>
<dbReference type="InterPro" id="IPR046673">
    <property type="entry name" value="ToxA_N"/>
</dbReference>
<evidence type="ECO:0000256" key="1">
    <source>
        <dbReference type="SAM" id="MobiDB-lite"/>
    </source>
</evidence>
<gene>
    <name evidence="3" type="ORF">Zmor_012137</name>
</gene>
<organism evidence="3 4">
    <name type="scientific">Zophobas morio</name>
    <dbReference type="NCBI Taxonomy" id="2755281"/>
    <lineage>
        <taxon>Eukaryota</taxon>
        <taxon>Metazoa</taxon>
        <taxon>Ecdysozoa</taxon>
        <taxon>Arthropoda</taxon>
        <taxon>Hexapoda</taxon>
        <taxon>Insecta</taxon>
        <taxon>Pterygota</taxon>
        <taxon>Neoptera</taxon>
        <taxon>Endopterygota</taxon>
        <taxon>Coleoptera</taxon>
        <taxon>Polyphaga</taxon>
        <taxon>Cucujiformia</taxon>
        <taxon>Tenebrionidae</taxon>
        <taxon>Zophobas</taxon>
    </lineage>
</organism>
<proteinExistence type="predicted"/>
<protein>
    <recommendedName>
        <fullName evidence="2">Dermonecrotic toxin N-terminal domain-containing protein</fullName>
    </recommendedName>
</protein>
<accession>A0AA38LZ22</accession>
<feature type="domain" description="Dermonecrotic toxin N-terminal" evidence="2">
    <location>
        <begin position="124"/>
        <end position="317"/>
    </location>
</feature>
<evidence type="ECO:0000313" key="3">
    <source>
        <dbReference type="EMBL" id="KAJ3615992.1"/>
    </source>
</evidence>
<dbReference type="Proteomes" id="UP001168821">
    <property type="component" value="Unassembled WGS sequence"/>
</dbReference>
<keyword evidence="4" id="KW-1185">Reference proteome</keyword>
<comment type="caution">
    <text evidence="3">The sequence shown here is derived from an EMBL/GenBank/DDBJ whole genome shotgun (WGS) entry which is preliminary data.</text>
</comment>
<feature type="region of interest" description="Disordered" evidence="1">
    <location>
        <begin position="700"/>
        <end position="726"/>
    </location>
</feature>
<dbReference type="EMBL" id="JALNTZ010003777">
    <property type="protein sequence ID" value="KAJ3615992.1"/>
    <property type="molecule type" value="Genomic_DNA"/>
</dbReference>
<reference evidence="3" key="1">
    <citation type="journal article" date="2023" name="G3 (Bethesda)">
        <title>Whole genome assemblies of Zophobas morio and Tenebrio molitor.</title>
        <authorList>
            <person name="Kaur S."/>
            <person name="Stinson S.A."/>
            <person name="diCenzo G.C."/>
        </authorList>
    </citation>
    <scope>NUCLEOTIDE SEQUENCE</scope>
    <source>
        <strain evidence="3">QUZm001</strain>
    </source>
</reference>
<evidence type="ECO:0000259" key="2">
    <source>
        <dbReference type="Pfam" id="PF20178"/>
    </source>
</evidence>
<evidence type="ECO:0000313" key="4">
    <source>
        <dbReference type="Proteomes" id="UP001168821"/>
    </source>
</evidence>